<evidence type="ECO:0000256" key="4">
    <source>
        <dbReference type="PIRSR" id="PIRSR002825-1"/>
    </source>
</evidence>
<dbReference type="GO" id="GO:0006826">
    <property type="term" value="P:iron ion transport"/>
    <property type="evidence" value="ECO:0007669"/>
    <property type="project" value="UniProtKB-KW"/>
</dbReference>
<keyword evidence="4" id="KW-0479">Metal-binding</keyword>
<dbReference type="PIRSF" id="PIRSF002825">
    <property type="entry name" value="CfbpA"/>
    <property type="match status" value="1"/>
</dbReference>
<dbReference type="OrthoDB" id="9769567at2"/>
<dbReference type="EMBL" id="BOOI01000026">
    <property type="protein sequence ID" value="GIH84791.1"/>
    <property type="molecule type" value="Genomic_DNA"/>
</dbReference>
<evidence type="ECO:0000256" key="5">
    <source>
        <dbReference type="SAM" id="SignalP"/>
    </source>
</evidence>
<proteinExistence type="inferred from homology"/>
<dbReference type="PANTHER" id="PTHR30006:SF15">
    <property type="entry name" value="IRON-UTILIZATION PERIPLASMIC PROTEIN"/>
    <property type="match status" value="1"/>
</dbReference>
<feature type="chain" id="PRO_5035314751" evidence="5">
    <location>
        <begin position="21"/>
        <end position="337"/>
    </location>
</feature>
<keyword evidence="2" id="KW-0410">Iron transport</keyword>
<dbReference type="CDD" id="cd13543">
    <property type="entry name" value="PBP2_Fbp"/>
    <property type="match status" value="1"/>
</dbReference>
<feature type="binding site" evidence="4">
    <location>
        <position position="223"/>
    </location>
    <ligand>
        <name>Fe cation</name>
        <dbReference type="ChEBI" id="CHEBI:24875"/>
    </ligand>
</feature>
<dbReference type="AlphaFoldDB" id="A0A8J3RXA6"/>
<name>A0A8J3RXA6_PLARO</name>
<dbReference type="Proteomes" id="UP000655044">
    <property type="component" value="Unassembled WGS sequence"/>
</dbReference>
<feature type="binding site" evidence="4">
    <location>
        <position position="224"/>
    </location>
    <ligand>
        <name>Fe cation</name>
        <dbReference type="ChEBI" id="CHEBI:24875"/>
    </ligand>
</feature>
<dbReference type="GO" id="GO:0030288">
    <property type="term" value="C:outer membrane-bounded periplasmic space"/>
    <property type="evidence" value="ECO:0007669"/>
    <property type="project" value="TreeGrafter"/>
</dbReference>
<dbReference type="GO" id="GO:0046872">
    <property type="term" value="F:metal ion binding"/>
    <property type="evidence" value="ECO:0007669"/>
    <property type="project" value="UniProtKB-KW"/>
</dbReference>
<keyword evidence="4" id="KW-0408">Iron</keyword>
<comment type="caution">
    <text evidence="6">The sequence shown here is derived from an EMBL/GenBank/DDBJ whole genome shotgun (WGS) entry which is preliminary data.</text>
</comment>
<keyword evidence="3 5" id="KW-0732">Signal</keyword>
<dbReference type="Pfam" id="PF13343">
    <property type="entry name" value="SBP_bac_6"/>
    <property type="match status" value="1"/>
</dbReference>
<keyword evidence="2" id="KW-0813">Transport</keyword>
<keyword evidence="2" id="KW-0406">Ion transport</keyword>
<dbReference type="SUPFAM" id="SSF53850">
    <property type="entry name" value="Periplasmic binding protein-like II"/>
    <property type="match status" value="1"/>
</dbReference>
<comment type="similarity">
    <text evidence="1">Belongs to the bacterial solute-binding protein 1 family.</text>
</comment>
<sequence>MSLRRLVAVALIPVALLASACGGDGESFDDDSLVVYSGRNENLVGPLLDRMKAATGLDVQVRYGDSAELAAQILEEGEETRADVFFSQDAGALGALSRHRMLAPIPQEALARVPAEYRGSDGTWVGVSGRSRVIVYDPRTVAAPPKSVFELTDPKWKGKVGWAPTNASFQSFVTAMRVISGEDRARQWLEEMKANGAQTFSSNVNILNAVDEGKLQLGLINHYYWYEKVAERGRNGVPSRLAYLPAGDPGALVNVAGVGMLKASKHPEAARKAVDFLLGTEAQKYFAETTKEYPLISGVPAASGLPPFDSLKGPDVDLARLDSIEQTVALLQDVGLV</sequence>
<evidence type="ECO:0000313" key="7">
    <source>
        <dbReference type="Proteomes" id="UP000655044"/>
    </source>
</evidence>
<evidence type="ECO:0000256" key="1">
    <source>
        <dbReference type="ARBA" id="ARBA00008520"/>
    </source>
</evidence>
<accession>A0A8J3RXA6</accession>
<dbReference type="RefSeq" id="WP_068926645.1">
    <property type="nucleotide sequence ID" value="NZ_BMQP01000006.1"/>
</dbReference>
<evidence type="ECO:0000313" key="6">
    <source>
        <dbReference type="EMBL" id="GIH84791.1"/>
    </source>
</evidence>
<evidence type="ECO:0000256" key="3">
    <source>
        <dbReference type="ARBA" id="ARBA00022729"/>
    </source>
</evidence>
<evidence type="ECO:0000256" key="2">
    <source>
        <dbReference type="ARBA" id="ARBA00022496"/>
    </source>
</evidence>
<protein>
    <submittedName>
        <fullName evidence="6">Iron ABC transporter substrate-binding protein</fullName>
    </submittedName>
</protein>
<dbReference type="PANTHER" id="PTHR30006">
    <property type="entry name" value="THIAMINE-BINDING PERIPLASMIC PROTEIN-RELATED"/>
    <property type="match status" value="1"/>
</dbReference>
<dbReference type="Gene3D" id="3.40.190.10">
    <property type="entry name" value="Periplasmic binding protein-like II"/>
    <property type="match status" value="2"/>
</dbReference>
<dbReference type="PROSITE" id="PS51257">
    <property type="entry name" value="PROKAR_LIPOPROTEIN"/>
    <property type="match status" value="1"/>
</dbReference>
<dbReference type="InterPro" id="IPR026045">
    <property type="entry name" value="Ferric-bd"/>
</dbReference>
<feature type="signal peptide" evidence="5">
    <location>
        <begin position="1"/>
        <end position="20"/>
    </location>
</feature>
<gene>
    <name evidence="6" type="ORF">Pro02_31990</name>
</gene>
<organism evidence="6 7">
    <name type="scientific">Planobispora rosea</name>
    <dbReference type="NCBI Taxonomy" id="35762"/>
    <lineage>
        <taxon>Bacteria</taxon>
        <taxon>Bacillati</taxon>
        <taxon>Actinomycetota</taxon>
        <taxon>Actinomycetes</taxon>
        <taxon>Streptosporangiales</taxon>
        <taxon>Streptosporangiaceae</taxon>
        <taxon>Planobispora</taxon>
    </lineage>
</organism>
<reference evidence="6" key="1">
    <citation type="submission" date="2021-01" db="EMBL/GenBank/DDBJ databases">
        <title>Whole genome shotgun sequence of Planobispora rosea NBRC 15558.</title>
        <authorList>
            <person name="Komaki H."/>
            <person name="Tamura T."/>
        </authorList>
    </citation>
    <scope>NUCLEOTIDE SEQUENCE</scope>
    <source>
        <strain evidence="6">NBRC 15558</strain>
    </source>
</reference>
<keyword evidence="7" id="KW-1185">Reference proteome</keyword>